<gene>
    <name evidence="2" type="ORF">GCM10009676_27950</name>
</gene>
<keyword evidence="3" id="KW-1185">Reference proteome</keyword>
<reference evidence="2 3" key="1">
    <citation type="journal article" date="2019" name="Int. J. Syst. Evol. Microbiol.">
        <title>The Global Catalogue of Microorganisms (GCM) 10K type strain sequencing project: providing services to taxonomists for standard genome sequencing and annotation.</title>
        <authorList>
            <consortium name="The Broad Institute Genomics Platform"/>
            <consortium name="The Broad Institute Genome Sequencing Center for Infectious Disease"/>
            <person name="Wu L."/>
            <person name="Ma J."/>
        </authorList>
    </citation>
    <scope>NUCLEOTIDE SEQUENCE [LARGE SCALE GENOMIC DNA]</scope>
    <source>
        <strain evidence="2 3">JCM 13023</strain>
    </source>
</reference>
<dbReference type="Proteomes" id="UP001500653">
    <property type="component" value="Unassembled WGS sequence"/>
</dbReference>
<protein>
    <submittedName>
        <fullName evidence="2">Uncharacterized protein</fullName>
    </submittedName>
</protein>
<accession>A0ABN1W957</accession>
<comment type="caution">
    <text evidence="2">The sequence shown here is derived from an EMBL/GenBank/DDBJ whole genome shotgun (WGS) entry which is preliminary data.</text>
</comment>
<evidence type="ECO:0000256" key="1">
    <source>
        <dbReference type="SAM" id="MobiDB-lite"/>
    </source>
</evidence>
<name>A0ABN1W957_9PSEU</name>
<organism evidence="2 3">
    <name type="scientific">Prauserella halophila</name>
    <dbReference type="NCBI Taxonomy" id="185641"/>
    <lineage>
        <taxon>Bacteria</taxon>
        <taxon>Bacillati</taxon>
        <taxon>Actinomycetota</taxon>
        <taxon>Actinomycetes</taxon>
        <taxon>Pseudonocardiales</taxon>
        <taxon>Pseudonocardiaceae</taxon>
        <taxon>Prauserella</taxon>
    </lineage>
</organism>
<proteinExistence type="predicted"/>
<sequence length="68" mass="6891">MGGVGVGSHAPKGTFGALNAPKVPFGATPLARRVRLAGVSQVGWPVVDASGTHHGEEYAPRGLRGSSR</sequence>
<evidence type="ECO:0000313" key="3">
    <source>
        <dbReference type="Proteomes" id="UP001500653"/>
    </source>
</evidence>
<feature type="region of interest" description="Disordered" evidence="1">
    <location>
        <begin position="46"/>
        <end position="68"/>
    </location>
</feature>
<dbReference type="EMBL" id="BAAALN010000007">
    <property type="protein sequence ID" value="GAA1241336.1"/>
    <property type="molecule type" value="Genomic_DNA"/>
</dbReference>
<feature type="region of interest" description="Disordered" evidence="1">
    <location>
        <begin position="1"/>
        <end position="22"/>
    </location>
</feature>
<evidence type="ECO:0000313" key="2">
    <source>
        <dbReference type="EMBL" id="GAA1241336.1"/>
    </source>
</evidence>